<dbReference type="EMBL" id="JAPZBO010000001">
    <property type="protein sequence ID" value="KAJ5330513.1"/>
    <property type="molecule type" value="Genomic_DNA"/>
</dbReference>
<keyword evidence="1" id="KW-0812">Transmembrane</keyword>
<dbReference type="AlphaFoldDB" id="A0A9W9UBZ8"/>
<sequence>MTAITSRNLRDRVIGATISCFGFAYFSIFLLQFLLFHFPSSQESIPEALAVIAFGGGISLWYLGVLFHQFFPVLHNEHSEEQQNSLQAGGLVLIWVAAIPTIVFLFPAQPLLQLGYASALTVVVIGNLPEEPLYHPASDASLGEFSLRLASVILLSLTPTIHTLAESVPSSASLAIAFGWIMMTSLLACVFYLLQPLERIGLFKTWQPSLHGMYLVLTYSLVAYSKSVMQAAISHVP</sequence>
<dbReference type="Proteomes" id="UP001147746">
    <property type="component" value="Unassembled WGS sequence"/>
</dbReference>
<organism evidence="2 3">
    <name type="scientific">Penicillium atrosanguineum</name>
    <dbReference type="NCBI Taxonomy" id="1132637"/>
    <lineage>
        <taxon>Eukaryota</taxon>
        <taxon>Fungi</taxon>
        <taxon>Dikarya</taxon>
        <taxon>Ascomycota</taxon>
        <taxon>Pezizomycotina</taxon>
        <taxon>Eurotiomycetes</taxon>
        <taxon>Eurotiomycetidae</taxon>
        <taxon>Eurotiales</taxon>
        <taxon>Aspergillaceae</taxon>
        <taxon>Penicillium</taxon>
    </lineage>
</organism>
<reference evidence="2" key="1">
    <citation type="submission" date="2022-12" db="EMBL/GenBank/DDBJ databases">
        <authorList>
            <person name="Petersen C."/>
        </authorList>
    </citation>
    <scope>NUCLEOTIDE SEQUENCE</scope>
    <source>
        <strain evidence="2">IBT 21472</strain>
    </source>
</reference>
<keyword evidence="1" id="KW-0472">Membrane</keyword>
<gene>
    <name evidence="2" type="ORF">N7476_000296</name>
</gene>
<name>A0A9W9UBZ8_9EURO</name>
<feature type="transmembrane region" description="Helical" evidence="1">
    <location>
        <begin position="88"/>
        <end position="108"/>
    </location>
</feature>
<proteinExistence type="predicted"/>
<feature type="transmembrane region" description="Helical" evidence="1">
    <location>
        <begin position="12"/>
        <end position="36"/>
    </location>
</feature>
<keyword evidence="1" id="KW-1133">Transmembrane helix</keyword>
<evidence type="ECO:0000256" key="1">
    <source>
        <dbReference type="SAM" id="Phobius"/>
    </source>
</evidence>
<evidence type="ECO:0000313" key="2">
    <source>
        <dbReference type="EMBL" id="KAJ5330513.1"/>
    </source>
</evidence>
<keyword evidence="3" id="KW-1185">Reference proteome</keyword>
<feature type="transmembrane region" description="Helical" evidence="1">
    <location>
        <begin position="48"/>
        <end position="67"/>
    </location>
</feature>
<accession>A0A9W9UBZ8</accession>
<reference evidence="2" key="2">
    <citation type="journal article" date="2023" name="IMA Fungus">
        <title>Comparative genomic study of the Penicillium genus elucidates a diverse pangenome and 15 lateral gene transfer events.</title>
        <authorList>
            <person name="Petersen C."/>
            <person name="Sorensen T."/>
            <person name="Nielsen M.R."/>
            <person name="Sondergaard T.E."/>
            <person name="Sorensen J.L."/>
            <person name="Fitzpatrick D.A."/>
            <person name="Frisvad J.C."/>
            <person name="Nielsen K.L."/>
        </authorList>
    </citation>
    <scope>NUCLEOTIDE SEQUENCE</scope>
    <source>
        <strain evidence="2">IBT 21472</strain>
    </source>
</reference>
<evidence type="ECO:0000313" key="3">
    <source>
        <dbReference type="Proteomes" id="UP001147746"/>
    </source>
</evidence>
<protein>
    <submittedName>
        <fullName evidence="2">Uncharacterized protein</fullName>
    </submittedName>
</protein>
<feature type="transmembrane region" description="Helical" evidence="1">
    <location>
        <begin position="171"/>
        <end position="194"/>
    </location>
</feature>
<comment type="caution">
    <text evidence="2">The sequence shown here is derived from an EMBL/GenBank/DDBJ whole genome shotgun (WGS) entry which is preliminary data.</text>
</comment>